<evidence type="ECO:0000313" key="1">
    <source>
        <dbReference type="EMBL" id="BBK24193.1"/>
    </source>
</evidence>
<proteinExistence type="predicted"/>
<dbReference type="EMBL" id="AP019697">
    <property type="protein sequence ID" value="BBK24193.1"/>
    <property type="molecule type" value="Genomic_DNA"/>
</dbReference>
<dbReference type="Pfam" id="PF16256">
    <property type="entry name" value="DUF4911"/>
    <property type="match status" value="1"/>
</dbReference>
<protein>
    <recommendedName>
        <fullName evidence="3">DUF4911 domain-containing protein</fullName>
    </recommendedName>
</protein>
<dbReference type="KEGG" id="dho:Dia5BBH33_01280"/>
<dbReference type="InterPro" id="IPR032587">
    <property type="entry name" value="DUF4911"/>
</dbReference>
<dbReference type="RefSeq" id="WP_022382940.1">
    <property type="nucleotide sequence ID" value="NZ_AP019697.1"/>
</dbReference>
<accession>A0A8E4BQL3</accession>
<dbReference type="AlphaFoldDB" id="A0A8E4BQL3"/>
<organism evidence="1 2">
    <name type="scientific">Dialister hominis</name>
    <dbReference type="NCBI Taxonomy" id="2582419"/>
    <lineage>
        <taxon>Bacteria</taxon>
        <taxon>Bacillati</taxon>
        <taxon>Bacillota</taxon>
        <taxon>Negativicutes</taxon>
        <taxon>Veillonellales</taxon>
        <taxon>Veillonellaceae</taxon>
        <taxon>Dialister</taxon>
    </lineage>
</organism>
<evidence type="ECO:0008006" key="3">
    <source>
        <dbReference type="Google" id="ProtNLM"/>
    </source>
</evidence>
<evidence type="ECO:0000313" key="2">
    <source>
        <dbReference type="Proteomes" id="UP000320585"/>
    </source>
</evidence>
<sequence>MKDLEDTAVYIEIDPSDVNYINRIIEGYEYLGILTTLDPKRATCRINSTADTRDMVIDILTHLDAKVTILPDRQSALPKE</sequence>
<dbReference type="OrthoDB" id="2084209at2"/>
<keyword evidence="2" id="KW-1185">Reference proteome</keyword>
<dbReference type="GeneID" id="92715346"/>
<reference evidence="2" key="1">
    <citation type="submission" date="2019-05" db="EMBL/GenBank/DDBJ databases">
        <title>Complete genome sequencing of Dialister sp. strain 5BBH33.</title>
        <authorList>
            <person name="Sakamoto M."/>
            <person name="Murakami T."/>
            <person name="Mori H."/>
        </authorList>
    </citation>
    <scope>NUCLEOTIDE SEQUENCE [LARGE SCALE GENOMIC DNA]</scope>
    <source>
        <strain evidence="2">5BBH33</strain>
    </source>
</reference>
<name>A0A8E4BQL3_9FIRM</name>
<gene>
    <name evidence="1" type="ORF">Dia5BBH33_01280</name>
</gene>
<dbReference type="Proteomes" id="UP000320585">
    <property type="component" value="Chromosome"/>
</dbReference>